<evidence type="ECO:0000313" key="16">
    <source>
        <dbReference type="Proteomes" id="UP000738359"/>
    </source>
</evidence>
<dbReference type="EMBL" id="JAAAHY010000428">
    <property type="protein sequence ID" value="KAF9963899.1"/>
    <property type="molecule type" value="Genomic_DNA"/>
</dbReference>
<comment type="caution">
    <text evidence="15">The sequence shown here is derived from an EMBL/GenBank/DDBJ whole genome shotgun (WGS) entry which is preliminary data.</text>
</comment>
<dbReference type="Pfam" id="PF04178">
    <property type="entry name" value="Got1"/>
    <property type="match status" value="1"/>
</dbReference>
<dbReference type="OrthoDB" id="1272441at2759"/>
<accession>A0A9P6J6S1</accession>
<keyword evidence="9" id="KW-0804">Transcription</keyword>
<dbReference type="InterPro" id="IPR007125">
    <property type="entry name" value="H2A/H2B/H3"/>
</dbReference>
<dbReference type="GO" id="GO:0016192">
    <property type="term" value="P:vesicle-mediated transport"/>
    <property type="evidence" value="ECO:0007669"/>
    <property type="project" value="InterPro"/>
</dbReference>
<dbReference type="CDD" id="cd22908">
    <property type="entry name" value="HFD_NFYC-like"/>
    <property type="match status" value="1"/>
</dbReference>
<evidence type="ECO:0000256" key="11">
    <source>
        <dbReference type="ARBA" id="ARBA00038129"/>
    </source>
</evidence>
<feature type="transmembrane region" description="Helical" evidence="13">
    <location>
        <begin position="373"/>
        <end position="399"/>
    </location>
</feature>
<keyword evidence="10" id="KW-0539">Nucleus</keyword>
<evidence type="ECO:0000256" key="7">
    <source>
        <dbReference type="ARBA" id="ARBA00023136"/>
    </source>
</evidence>
<keyword evidence="4 13" id="KW-1133">Transmembrane helix</keyword>
<dbReference type="InterPro" id="IPR007305">
    <property type="entry name" value="Vesicle_transpt_Got1/SFT2"/>
</dbReference>
<sequence>MDPRYQQQQQQQQQQHQYQHQRQNSIDGRYPSVMDSSSSSALYQQPQYQPMFPVLPSMSHPPPPLQHHHDPSLAHHQPMQQAHMHLLQSFWMKQMHEIQNVPQDYKLHHLPLARIKKVMKTDDDVKMISADAPMIFDKGCDIFITELTLRAWIHAEENKRRTLQRSDIAAAIAKTDTFDFLIDIVPREEYRISLPKEHKSHYGIATLDRRQSHEVFQPIPGQSAAMGDRRPSGVTGFGEDGRMGPNLSLEGYPFPYTMLDGGGFAMEQQQGAQPGGPMQNMNQQRQSPIHLVLIPHRSSYTIITQMWLSDTQKIGVGLTAFGLFFMLMGVLMFFDGGLLAIGNILFLAGLTLVIGTQKTIYFFARRQKVRGTICFFGGILLVFIKWPTIGVIVELFGFINLFGHYRLLEEIARHWKHLECARDLQAIDIL</sequence>
<evidence type="ECO:0000256" key="5">
    <source>
        <dbReference type="ARBA" id="ARBA00023015"/>
    </source>
</evidence>
<evidence type="ECO:0000256" key="10">
    <source>
        <dbReference type="ARBA" id="ARBA00023242"/>
    </source>
</evidence>
<evidence type="ECO:0000256" key="12">
    <source>
        <dbReference type="SAM" id="MobiDB-lite"/>
    </source>
</evidence>
<dbReference type="GO" id="GO:0005634">
    <property type="term" value="C:nucleus"/>
    <property type="evidence" value="ECO:0007669"/>
    <property type="project" value="UniProtKB-SubCell"/>
</dbReference>
<protein>
    <recommendedName>
        <fullName evidence="14">Core Histone H2A/H2B/H3 domain-containing protein</fullName>
    </recommendedName>
</protein>
<evidence type="ECO:0000256" key="2">
    <source>
        <dbReference type="ARBA" id="ARBA00004141"/>
    </source>
</evidence>
<comment type="similarity">
    <text evidence="11">Belongs to the NFYC/HAP5 subunit family.</text>
</comment>
<evidence type="ECO:0000259" key="14">
    <source>
        <dbReference type="Pfam" id="PF00125"/>
    </source>
</evidence>
<dbReference type="Pfam" id="PF00125">
    <property type="entry name" value="Histone"/>
    <property type="match status" value="1"/>
</dbReference>
<evidence type="ECO:0000256" key="1">
    <source>
        <dbReference type="ARBA" id="ARBA00004123"/>
    </source>
</evidence>
<dbReference type="InterPro" id="IPR050568">
    <property type="entry name" value="Transcr_DNA_Rep_Reg"/>
</dbReference>
<dbReference type="GO" id="GO:0016020">
    <property type="term" value="C:membrane"/>
    <property type="evidence" value="ECO:0007669"/>
    <property type="project" value="UniProtKB-SubCell"/>
</dbReference>
<keyword evidence="7 13" id="KW-0472">Membrane</keyword>
<dbReference type="GO" id="GO:0000981">
    <property type="term" value="F:DNA-binding transcription factor activity, RNA polymerase II-specific"/>
    <property type="evidence" value="ECO:0007669"/>
    <property type="project" value="TreeGrafter"/>
</dbReference>
<feature type="region of interest" description="Disordered" evidence="12">
    <location>
        <begin position="1"/>
        <end position="72"/>
    </location>
</feature>
<dbReference type="GO" id="GO:0046982">
    <property type="term" value="F:protein heterodimerization activity"/>
    <property type="evidence" value="ECO:0007669"/>
    <property type="project" value="InterPro"/>
</dbReference>
<dbReference type="GO" id="GO:0005737">
    <property type="term" value="C:cytoplasm"/>
    <property type="evidence" value="ECO:0007669"/>
    <property type="project" value="UniProtKB-ARBA"/>
</dbReference>
<keyword evidence="16" id="KW-1185">Reference proteome</keyword>
<dbReference type="Proteomes" id="UP000738359">
    <property type="component" value="Unassembled WGS sequence"/>
</dbReference>
<dbReference type="GO" id="GO:0012505">
    <property type="term" value="C:endomembrane system"/>
    <property type="evidence" value="ECO:0007669"/>
    <property type="project" value="UniProtKB-ARBA"/>
</dbReference>
<feature type="compositionally biased region" description="Polar residues" evidence="12">
    <location>
        <begin position="34"/>
        <end position="48"/>
    </location>
</feature>
<gene>
    <name evidence="15" type="ORF">BGZ70_007119</name>
</gene>
<comment type="subcellular location">
    <subcellularLocation>
        <location evidence="2">Membrane</location>
        <topology evidence="2">Multi-pass membrane protein</topology>
    </subcellularLocation>
    <subcellularLocation>
        <location evidence="1">Nucleus</location>
    </subcellularLocation>
</comment>
<dbReference type="SUPFAM" id="SSF47113">
    <property type="entry name" value="Histone-fold"/>
    <property type="match status" value="1"/>
</dbReference>
<keyword evidence="8" id="KW-0010">Activator</keyword>
<evidence type="ECO:0000313" key="15">
    <source>
        <dbReference type="EMBL" id="KAF9963899.1"/>
    </source>
</evidence>
<evidence type="ECO:0000256" key="3">
    <source>
        <dbReference type="ARBA" id="ARBA00022692"/>
    </source>
</evidence>
<keyword evidence="3 13" id="KW-0812">Transmembrane</keyword>
<dbReference type="PANTHER" id="PTHR10252:SF8">
    <property type="entry name" value="NUCLEAR TRANSCRIPTION FACTOR Y SUBUNIT GAMMA"/>
    <property type="match status" value="1"/>
</dbReference>
<evidence type="ECO:0000256" key="4">
    <source>
        <dbReference type="ARBA" id="ARBA00022989"/>
    </source>
</evidence>
<dbReference type="InterPro" id="IPR009072">
    <property type="entry name" value="Histone-fold"/>
</dbReference>
<dbReference type="PANTHER" id="PTHR10252">
    <property type="entry name" value="HISTONE-LIKE TRANSCRIPTION FACTOR CCAAT-RELATED"/>
    <property type="match status" value="1"/>
</dbReference>
<dbReference type="FunFam" id="1.10.20.10:FF:000006">
    <property type="entry name" value="Nuclear transcription factor Y subunit gamma"/>
    <property type="match status" value="1"/>
</dbReference>
<evidence type="ECO:0000256" key="6">
    <source>
        <dbReference type="ARBA" id="ARBA00023125"/>
    </source>
</evidence>
<feature type="transmembrane region" description="Helical" evidence="13">
    <location>
        <begin position="340"/>
        <end position="361"/>
    </location>
</feature>
<dbReference type="AlphaFoldDB" id="A0A9P6J6S1"/>
<organism evidence="15 16">
    <name type="scientific">Mortierella alpina</name>
    <name type="common">Oleaginous fungus</name>
    <name type="synonym">Mortierella renispora</name>
    <dbReference type="NCBI Taxonomy" id="64518"/>
    <lineage>
        <taxon>Eukaryota</taxon>
        <taxon>Fungi</taxon>
        <taxon>Fungi incertae sedis</taxon>
        <taxon>Mucoromycota</taxon>
        <taxon>Mortierellomycotina</taxon>
        <taxon>Mortierellomycetes</taxon>
        <taxon>Mortierellales</taxon>
        <taxon>Mortierellaceae</taxon>
        <taxon>Mortierella</taxon>
    </lineage>
</organism>
<reference evidence="15" key="1">
    <citation type="journal article" date="2020" name="Fungal Divers.">
        <title>Resolving the Mortierellaceae phylogeny through synthesis of multi-gene phylogenetics and phylogenomics.</title>
        <authorList>
            <person name="Vandepol N."/>
            <person name="Liber J."/>
            <person name="Desiro A."/>
            <person name="Na H."/>
            <person name="Kennedy M."/>
            <person name="Barry K."/>
            <person name="Grigoriev I.V."/>
            <person name="Miller A.N."/>
            <person name="O'Donnell K."/>
            <person name="Stajich J.E."/>
            <person name="Bonito G."/>
        </authorList>
    </citation>
    <scope>NUCLEOTIDE SEQUENCE</scope>
    <source>
        <strain evidence="15">CK1249</strain>
    </source>
</reference>
<evidence type="ECO:0000256" key="9">
    <source>
        <dbReference type="ARBA" id="ARBA00023163"/>
    </source>
</evidence>
<proteinExistence type="inferred from homology"/>
<feature type="compositionally biased region" description="Low complexity" evidence="12">
    <location>
        <begin position="1"/>
        <end position="23"/>
    </location>
</feature>
<feature type="transmembrane region" description="Helical" evidence="13">
    <location>
        <begin position="314"/>
        <end position="334"/>
    </location>
</feature>
<evidence type="ECO:0000256" key="13">
    <source>
        <dbReference type="SAM" id="Phobius"/>
    </source>
</evidence>
<feature type="domain" description="Core Histone H2A/H2B/H3" evidence="14">
    <location>
        <begin position="103"/>
        <end position="172"/>
    </location>
</feature>
<keyword evidence="6" id="KW-0238">DNA-binding</keyword>
<dbReference type="GO" id="GO:0000978">
    <property type="term" value="F:RNA polymerase II cis-regulatory region sequence-specific DNA binding"/>
    <property type="evidence" value="ECO:0007669"/>
    <property type="project" value="TreeGrafter"/>
</dbReference>
<dbReference type="Gene3D" id="1.10.20.10">
    <property type="entry name" value="Histone, subunit A"/>
    <property type="match status" value="1"/>
</dbReference>
<keyword evidence="5" id="KW-0805">Transcription regulation</keyword>
<evidence type="ECO:0000256" key="8">
    <source>
        <dbReference type="ARBA" id="ARBA00023159"/>
    </source>
</evidence>
<name>A0A9P6J6S1_MORAP</name>